<dbReference type="AlphaFoldDB" id="K4AHX6"/>
<dbReference type="HOGENOM" id="CLU_3054008_0_0_1"/>
<dbReference type="EMBL" id="AGNK02005424">
    <property type="status" value="NOT_ANNOTATED_CDS"/>
    <property type="molecule type" value="Genomic_DNA"/>
</dbReference>
<protein>
    <submittedName>
        <fullName evidence="1">Uncharacterized protein</fullName>
    </submittedName>
</protein>
<dbReference type="Gramene" id="KQK87617">
    <property type="protein sequence ID" value="KQK87617"/>
    <property type="gene ID" value="SETIT_038483mg"/>
</dbReference>
<sequence length="54" mass="6315">MRRFMQEHSRTCQIPRLLYEGDQFYASKMILGNRNLVGSVDRQSHAPTVMNLSM</sequence>
<reference evidence="1" key="2">
    <citation type="submission" date="2018-08" db="UniProtKB">
        <authorList>
            <consortium name="EnsemblPlants"/>
        </authorList>
    </citation>
    <scope>IDENTIFICATION</scope>
    <source>
        <strain evidence="1">Yugu1</strain>
    </source>
</reference>
<evidence type="ECO:0000313" key="1">
    <source>
        <dbReference type="EnsemblPlants" id="KQK87617"/>
    </source>
</evidence>
<organism evidence="1 2">
    <name type="scientific">Setaria italica</name>
    <name type="common">Foxtail millet</name>
    <name type="synonym">Panicum italicum</name>
    <dbReference type="NCBI Taxonomy" id="4555"/>
    <lineage>
        <taxon>Eukaryota</taxon>
        <taxon>Viridiplantae</taxon>
        <taxon>Streptophyta</taxon>
        <taxon>Embryophyta</taxon>
        <taxon>Tracheophyta</taxon>
        <taxon>Spermatophyta</taxon>
        <taxon>Magnoliopsida</taxon>
        <taxon>Liliopsida</taxon>
        <taxon>Poales</taxon>
        <taxon>Poaceae</taxon>
        <taxon>PACMAD clade</taxon>
        <taxon>Panicoideae</taxon>
        <taxon>Panicodae</taxon>
        <taxon>Paniceae</taxon>
        <taxon>Cenchrinae</taxon>
        <taxon>Setaria</taxon>
    </lineage>
</organism>
<evidence type="ECO:0000313" key="2">
    <source>
        <dbReference type="Proteomes" id="UP000004995"/>
    </source>
</evidence>
<keyword evidence="2" id="KW-1185">Reference proteome</keyword>
<proteinExistence type="predicted"/>
<name>K4AHX6_SETIT</name>
<dbReference type="InParanoid" id="K4AHX6"/>
<accession>K4AHX6</accession>
<reference evidence="2" key="1">
    <citation type="journal article" date="2012" name="Nat. Biotechnol.">
        <title>Reference genome sequence of the model plant Setaria.</title>
        <authorList>
            <person name="Bennetzen J.L."/>
            <person name="Schmutz J."/>
            <person name="Wang H."/>
            <person name="Percifield R."/>
            <person name="Hawkins J."/>
            <person name="Pontaroli A.C."/>
            <person name="Estep M."/>
            <person name="Feng L."/>
            <person name="Vaughn J.N."/>
            <person name="Grimwood J."/>
            <person name="Jenkins J."/>
            <person name="Barry K."/>
            <person name="Lindquist E."/>
            <person name="Hellsten U."/>
            <person name="Deshpande S."/>
            <person name="Wang X."/>
            <person name="Wu X."/>
            <person name="Mitros T."/>
            <person name="Triplett J."/>
            <person name="Yang X."/>
            <person name="Ye C.Y."/>
            <person name="Mauro-Herrera M."/>
            <person name="Wang L."/>
            <person name="Li P."/>
            <person name="Sharma M."/>
            <person name="Sharma R."/>
            <person name="Ronald P.C."/>
            <person name="Panaud O."/>
            <person name="Kellogg E.A."/>
            <person name="Brutnell T.P."/>
            <person name="Doust A.N."/>
            <person name="Tuskan G.A."/>
            <person name="Rokhsar D."/>
            <person name="Devos K.M."/>
        </authorList>
    </citation>
    <scope>NUCLEOTIDE SEQUENCE [LARGE SCALE GENOMIC DNA]</scope>
    <source>
        <strain evidence="2">cv. Yugu1</strain>
    </source>
</reference>
<dbReference type="EnsemblPlants" id="KQK87617">
    <property type="protein sequence ID" value="KQK87617"/>
    <property type="gene ID" value="SETIT_038483mg"/>
</dbReference>
<dbReference type="Proteomes" id="UP000004995">
    <property type="component" value="Unassembled WGS sequence"/>
</dbReference>